<reference evidence="1 2" key="1">
    <citation type="journal article" date="2016" name="Mol. Biol. Evol.">
        <title>Comparative Genomics of Early-Diverging Mushroom-Forming Fungi Provides Insights into the Origins of Lignocellulose Decay Capabilities.</title>
        <authorList>
            <person name="Nagy L.G."/>
            <person name="Riley R."/>
            <person name="Tritt A."/>
            <person name="Adam C."/>
            <person name="Daum C."/>
            <person name="Floudas D."/>
            <person name="Sun H."/>
            <person name="Yadav J.S."/>
            <person name="Pangilinan J."/>
            <person name="Larsson K.H."/>
            <person name="Matsuura K."/>
            <person name="Barry K."/>
            <person name="Labutti K."/>
            <person name="Kuo R."/>
            <person name="Ohm R.A."/>
            <person name="Bhattacharya S.S."/>
            <person name="Shirouzu T."/>
            <person name="Yoshinaga Y."/>
            <person name="Martin F.M."/>
            <person name="Grigoriev I.V."/>
            <person name="Hibbett D.S."/>
        </authorList>
    </citation>
    <scope>NUCLEOTIDE SEQUENCE [LARGE SCALE GENOMIC DNA]</scope>
    <source>
        <strain evidence="1 2">HHB12733</strain>
    </source>
</reference>
<keyword evidence="2" id="KW-1185">Reference proteome</keyword>
<name>A0A165JVL0_9BASI</name>
<dbReference type="EMBL" id="KV423917">
    <property type="protein sequence ID" value="KZT62330.1"/>
    <property type="molecule type" value="Genomic_DNA"/>
</dbReference>
<dbReference type="Proteomes" id="UP000076842">
    <property type="component" value="Unassembled WGS sequence"/>
</dbReference>
<proteinExistence type="predicted"/>
<gene>
    <name evidence="1" type="ORF">CALCODRAFT_248105</name>
</gene>
<organism evidence="1 2">
    <name type="scientific">Calocera cornea HHB12733</name>
    <dbReference type="NCBI Taxonomy" id="1353952"/>
    <lineage>
        <taxon>Eukaryota</taxon>
        <taxon>Fungi</taxon>
        <taxon>Dikarya</taxon>
        <taxon>Basidiomycota</taxon>
        <taxon>Agaricomycotina</taxon>
        <taxon>Dacrymycetes</taxon>
        <taxon>Dacrymycetales</taxon>
        <taxon>Dacrymycetaceae</taxon>
        <taxon>Calocera</taxon>
    </lineage>
</organism>
<evidence type="ECO:0000313" key="1">
    <source>
        <dbReference type="EMBL" id="KZT62330.1"/>
    </source>
</evidence>
<accession>A0A165JVL0</accession>
<protein>
    <submittedName>
        <fullName evidence="1">Uncharacterized protein</fullName>
    </submittedName>
</protein>
<dbReference type="AlphaFoldDB" id="A0A165JVL0"/>
<evidence type="ECO:0000313" key="2">
    <source>
        <dbReference type="Proteomes" id="UP000076842"/>
    </source>
</evidence>
<sequence length="89" mass="9715">MASSLPWPRPSLDRRRDAAQLGGISSRPSPRAFSGICPPRCSRGRAYVHAYHPQASNARPHSRSTHRILPPTSRLLWSALSLWSSAGSG</sequence>
<dbReference type="InParanoid" id="A0A165JVL0"/>